<feature type="region of interest" description="Disordered" evidence="1">
    <location>
        <begin position="64"/>
        <end position="95"/>
    </location>
</feature>
<dbReference type="EMBL" id="AOIS01000037">
    <property type="protein sequence ID" value="ELZ17789.1"/>
    <property type="molecule type" value="Genomic_DNA"/>
</dbReference>
<sequence>MGKFDELEAYGLVRSFHTSRESDAVDTLERIVSDPTADETWADRREAMLEEKIDVTEYVLSQLLTDVDEPTPGAPAQAERESESDADERGDPVPQ</sequence>
<organism evidence="2 3">
    <name type="scientific">Haloterrigena salina JCM 13891</name>
    <dbReference type="NCBI Taxonomy" id="1227488"/>
    <lineage>
        <taxon>Archaea</taxon>
        <taxon>Methanobacteriati</taxon>
        <taxon>Methanobacteriota</taxon>
        <taxon>Stenosarchaea group</taxon>
        <taxon>Halobacteria</taxon>
        <taxon>Halobacteriales</taxon>
        <taxon>Natrialbaceae</taxon>
        <taxon>Haloterrigena</taxon>
    </lineage>
</organism>
<protein>
    <submittedName>
        <fullName evidence="2">Uncharacterized protein</fullName>
    </submittedName>
</protein>
<name>M0C775_9EURY</name>
<evidence type="ECO:0000256" key="1">
    <source>
        <dbReference type="SAM" id="MobiDB-lite"/>
    </source>
</evidence>
<dbReference type="AlphaFoldDB" id="M0C775"/>
<evidence type="ECO:0000313" key="3">
    <source>
        <dbReference type="Proteomes" id="UP000011657"/>
    </source>
</evidence>
<accession>M0C775</accession>
<dbReference type="STRING" id="1227488.C477_11277"/>
<gene>
    <name evidence="2" type="ORF">C477_11277</name>
</gene>
<evidence type="ECO:0000313" key="2">
    <source>
        <dbReference type="EMBL" id="ELZ17789.1"/>
    </source>
</evidence>
<dbReference type="RefSeq" id="WP_008894554.1">
    <property type="nucleotide sequence ID" value="NZ_AOIS01000037.1"/>
</dbReference>
<dbReference type="PATRIC" id="fig|1227488.3.peg.2236"/>
<keyword evidence="3" id="KW-1185">Reference proteome</keyword>
<dbReference type="eggNOG" id="arCOG01395">
    <property type="taxonomic scope" value="Archaea"/>
</dbReference>
<reference evidence="2 3" key="1">
    <citation type="journal article" date="2014" name="PLoS Genet.">
        <title>Phylogenetically driven sequencing of extremely halophilic archaea reveals strategies for static and dynamic osmo-response.</title>
        <authorList>
            <person name="Becker E.A."/>
            <person name="Seitzer P.M."/>
            <person name="Tritt A."/>
            <person name="Larsen D."/>
            <person name="Krusor M."/>
            <person name="Yao A.I."/>
            <person name="Wu D."/>
            <person name="Madern D."/>
            <person name="Eisen J.A."/>
            <person name="Darling A.E."/>
            <person name="Facciotti M.T."/>
        </authorList>
    </citation>
    <scope>NUCLEOTIDE SEQUENCE [LARGE SCALE GENOMIC DNA]</scope>
    <source>
        <strain evidence="2 3">JCM 13891</strain>
    </source>
</reference>
<feature type="compositionally biased region" description="Basic and acidic residues" evidence="1">
    <location>
        <begin position="78"/>
        <end position="95"/>
    </location>
</feature>
<proteinExistence type="predicted"/>
<comment type="caution">
    <text evidence="2">The sequence shown here is derived from an EMBL/GenBank/DDBJ whole genome shotgun (WGS) entry which is preliminary data.</text>
</comment>
<dbReference type="Proteomes" id="UP000011657">
    <property type="component" value="Unassembled WGS sequence"/>
</dbReference>